<accession>A0A3A2ZFX5</accession>
<dbReference type="PANTHER" id="PTHR35186">
    <property type="entry name" value="ANK_REP_REGION DOMAIN-CONTAINING PROTEIN"/>
    <property type="match status" value="1"/>
</dbReference>
<evidence type="ECO:0000259" key="1">
    <source>
        <dbReference type="Pfam" id="PF24476"/>
    </source>
</evidence>
<organism evidence="2 3">
    <name type="scientific">Aspergillus sclerotialis</name>
    <dbReference type="NCBI Taxonomy" id="2070753"/>
    <lineage>
        <taxon>Eukaryota</taxon>
        <taxon>Fungi</taxon>
        <taxon>Dikarya</taxon>
        <taxon>Ascomycota</taxon>
        <taxon>Pezizomycotina</taxon>
        <taxon>Eurotiomycetes</taxon>
        <taxon>Eurotiomycetidae</taxon>
        <taxon>Eurotiales</taxon>
        <taxon>Aspergillaceae</taxon>
        <taxon>Aspergillus</taxon>
        <taxon>Aspergillus subgen. Polypaecilum</taxon>
    </lineage>
</organism>
<feature type="domain" description="DUF7580" evidence="1">
    <location>
        <begin position="14"/>
        <end position="187"/>
    </location>
</feature>
<comment type="caution">
    <text evidence="2">The sequence shown here is derived from an EMBL/GenBank/DDBJ whole genome shotgun (WGS) entry which is preliminary data.</text>
</comment>
<dbReference type="InterPro" id="IPR056002">
    <property type="entry name" value="DUF7580"/>
</dbReference>
<sequence length="195" mass="22002">MGAHAHQFYYSQCLLSRRERLSLAVNPACSVFKYHGSWLKSDWGTKDILLIRQQDNQSISAHCAWLSLRLSEHLQSPNSSPNLWYGNNHDDNHPLFPLGLALIKLSLGCTLAKQEVSDGSNDGDDVASFGTAHQYIRFAHGESGRYADVVKRCLFWTDTADAELDDEHFQETMFVSIIMPLLDDLKAFEDVASRL</sequence>
<keyword evidence="3" id="KW-1185">Reference proteome</keyword>
<dbReference type="STRING" id="2070753.A0A3A2ZFX5"/>
<evidence type="ECO:0000313" key="3">
    <source>
        <dbReference type="Proteomes" id="UP000266188"/>
    </source>
</evidence>
<gene>
    <name evidence="2" type="ORF">PHISCL_09451</name>
</gene>
<name>A0A3A2ZFX5_9EURO</name>
<dbReference type="PANTHER" id="PTHR35186:SF4">
    <property type="entry name" value="PRION-INHIBITION AND PROPAGATION HELO DOMAIN-CONTAINING PROTEIN"/>
    <property type="match status" value="1"/>
</dbReference>
<dbReference type="EMBL" id="MVGC01000599">
    <property type="protein sequence ID" value="RJE18214.1"/>
    <property type="molecule type" value="Genomic_DNA"/>
</dbReference>
<dbReference type="Proteomes" id="UP000266188">
    <property type="component" value="Unassembled WGS sequence"/>
</dbReference>
<reference evidence="3" key="1">
    <citation type="submission" date="2017-02" db="EMBL/GenBank/DDBJ databases">
        <authorList>
            <person name="Tafer H."/>
            <person name="Lopandic K."/>
        </authorList>
    </citation>
    <scope>NUCLEOTIDE SEQUENCE [LARGE SCALE GENOMIC DNA]</scope>
    <source>
        <strain evidence="3">CBS 366.77</strain>
    </source>
</reference>
<dbReference type="OrthoDB" id="3565018at2759"/>
<dbReference type="AlphaFoldDB" id="A0A3A2ZFX5"/>
<protein>
    <recommendedName>
        <fullName evidence="1">DUF7580 domain-containing protein</fullName>
    </recommendedName>
</protein>
<dbReference type="Pfam" id="PF24476">
    <property type="entry name" value="DUF7580"/>
    <property type="match status" value="1"/>
</dbReference>
<proteinExistence type="predicted"/>
<evidence type="ECO:0000313" key="2">
    <source>
        <dbReference type="EMBL" id="RJE18214.1"/>
    </source>
</evidence>